<evidence type="ECO:0000313" key="2">
    <source>
        <dbReference type="Proteomes" id="UP000255423"/>
    </source>
</evidence>
<evidence type="ECO:0000313" key="1">
    <source>
        <dbReference type="EMBL" id="SUQ24481.1"/>
    </source>
</evidence>
<dbReference type="InterPro" id="IPR019292">
    <property type="entry name" value="McrC"/>
</dbReference>
<dbReference type="PANTHER" id="PTHR38733:SF1">
    <property type="entry name" value="TYPE IV METHYL-DIRECTED RESTRICTION ENZYME ECOKMCRBC"/>
    <property type="match status" value="1"/>
</dbReference>
<dbReference type="AlphaFoldDB" id="A0A380S7L0"/>
<dbReference type="RefSeq" id="WP_109572955.1">
    <property type="nucleotide sequence ID" value="NZ_UHJL01000002.1"/>
</dbReference>
<dbReference type="PANTHER" id="PTHR38733">
    <property type="entry name" value="PROTEIN MCRC"/>
    <property type="match status" value="1"/>
</dbReference>
<accession>A0A380S7L0</accession>
<dbReference type="Proteomes" id="UP000255423">
    <property type="component" value="Unassembled WGS sequence"/>
</dbReference>
<organism evidence="1 2">
    <name type="scientific">Fibrobacter succinogenes</name>
    <name type="common">Bacteroides succinogenes</name>
    <dbReference type="NCBI Taxonomy" id="833"/>
    <lineage>
        <taxon>Bacteria</taxon>
        <taxon>Pseudomonadati</taxon>
        <taxon>Fibrobacterota</taxon>
        <taxon>Fibrobacteria</taxon>
        <taxon>Fibrobacterales</taxon>
        <taxon>Fibrobacteraceae</taxon>
        <taxon>Fibrobacter</taxon>
    </lineage>
</organism>
<dbReference type="EMBL" id="UHJL01000002">
    <property type="protein sequence ID" value="SUQ24481.1"/>
    <property type="molecule type" value="Genomic_DNA"/>
</dbReference>
<protein>
    <submittedName>
        <fullName evidence="1">5-methylcytosine-specific restriction enzyme subunit McrC</fullName>
    </submittedName>
</protein>
<gene>
    <name evidence="1" type="ORF">SAMN05661053_1887</name>
</gene>
<sequence length="457" mass="52432">MSVFPFTEHDGLCECAEKAEFDAMMSSGGFSNIPSSIPNIKSIKDVKYLGIVKDGENLKAHYYIGASWFIKDKCAFVVKPKVKVDYIKLFMTVLEMNSENEAEYFSNYYYIDFEKPAIKTNALNNVITPLLILHYISLLKHLVSKGLKRGYVVREENLQSKVRGRILLQNHLTKNVFAKREDRVFCRFQEFTEDIPENRILKKALSFSVRFINQYDSFKSHLQELTPLLSVIRSAFENVSEDVTIAQVAKANAGKIFRHYESAIKVAKLILRHFDYSIDKASEEKQEVRPFCIDMPRLYEMYVLSLLRKAYGDQIQFQVKGSHKTRVDYIDVNEQIVLDAKYKPRYEKGDIGITADVREISGYARDKKILKALKWDANIADKNGKLLPDCVIVYPVVQVEENDNGELSEVVAENACSCKYEFDKNASIVSQCDEIKAFEGFYKIAIPLPKKANESLI</sequence>
<name>A0A380S7L0_FIBSU</name>
<dbReference type="Pfam" id="PF10117">
    <property type="entry name" value="McrBC"/>
    <property type="match status" value="1"/>
</dbReference>
<reference evidence="1 2" key="1">
    <citation type="submission" date="2017-08" db="EMBL/GenBank/DDBJ databases">
        <authorList>
            <person name="de Groot N.N."/>
        </authorList>
    </citation>
    <scope>NUCLEOTIDE SEQUENCE [LARGE SCALE GENOMIC DNA]</scope>
    <source>
        <strain evidence="1 2">HM2</strain>
    </source>
</reference>
<proteinExistence type="predicted"/>